<dbReference type="Proteomes" id="UP000193006">
    <property type="component" value="Chromosome"/>
</dbReference>
<organism evidence="1 2">
    <name type="scientific">Halalkalibacter krulwichiae</name>
    <dbReference type="NCBI Taxonomy" id="199441"/>
    <lineage>
        <taxon>Bacteria</taxon>
        <taxon>Bacillati</taxon>
        <taxon>Bacillota</taxon>
        <taxon>Bacilli</taxon>
        <taxon>Bacillales</taxon>
        <taxon>Bacillaceae</taxon>
        <taxon>Halalkalibacter</taxon>
    </lineage>
</organism>
<reference evidence="1 2" key="1">
    <citation type="submission" date="2017-04" db="EMBL/GenBank/DDBJ databases">
        <title>Bacillus krulwichiae AM31D Genome sequencing and assembly.</title>
        <authorList>
            <person name="Krulwich T.A."/>
            <person name="Anastor L."/>
            <person name="Ehrlich R."/>
            <person name="Ehrlich G.D."/>
            <person name="Janto B."/>
        </authorList>
    </citation>
    <scope>NUCLEOTIDE SEQUENCE [LARGE SCALE GENOMIC DNA]</scope>
    <source>
        <strain evidence="1 2">AM31D</strain>
    </source>
</reference>
<sequence>MNVFTQTNQRLIDLTLEVKSADSWIQFPRNIVSGAEEPPTKMKALTTIGKQGSFVQTFSTTTHSYTHIDAPAHFFPNGTPINEVSLEQLVGEAVVIDMMHKQPSEGITAKDLEDSGVEVKKGDIAIIRTGWTDKAFGTQEFWEKMIYLSEDAGKWLAEKKIKALLNDFMTDLAPLSTCPKTGSLIANPKNSYPSHHTLLGAGIVLIEWCTNLVSIQKERVIVVALPLKLKDGDAAQARVIAIES</sequence>
<dbReference type="Pfam" id="PF04199">
    <property type="entry name" value="Cyclase"/>
    <property type="match status" value="1"/>
</dbReference>
<accession>A0A1X9MKR6</accession>
<dbReference type="InterPro" id="IPR037175">
    <property type="entry name" value="KFase_sf"/>
</dbReference>
<dbReference type="GO" id="GO:0004061">
    <property type="term" value="F:arylformamidase activity"/>
    <property type="evidence" value="ECO:0007669"/>
    <property type="project" value="UniProtKB-EC"/>
</dbReference>
<dbReference type="STRING" id="199441.BkAM31D_21870"/>
<evidence type="ECO:0000313" key="2">
    <source>
        <dbReference type="Proteomes" id="UP000193006"/>
    </source>
</evidence>
<evidence type="ECO:0000313" key="1">
    <source>
        <dbReference type="EMBL" id="ARK32291.1"/>
    </source>
</evidence>
<dbReference type="Gene3D" id="3.50.30.50">
    <property type="entry name" value="Putative cyclase"/>
    <property type="match status" value="1"/>
</dbReference>
<name>A0A1X9MKR6_9BACI</name>
<dbReference type="AlphaFoldDB" id="A0A1X9MKR6"/>
<gene>
    <name evidence="1" type="primary">kynB_3</name>
    <name evidence="1" type="ORF">BkAM31D_21870</name>
</gene>
<dbReference type="PANTHER" id="PTHR31118:SF32">
    <property type="entry name" value="KYNURENINE FORMAMIDASE"/>
    <property type="match status" value="1"/>
</dbReference>
<dbReference type="EMBL" id="CP020814">
    <property type="protein sequence ID" value="ARK32291.1"/>
    <property type="molecule type" value="Genomic_DNA"/>
</dbReference>
<protein>
    <submittedName>
        <fullName evidence="1">Kynurenine formamidase</fullName>
        <ecNumber evidence="1">3.5.1.9</ecNumber>
    </submittedName>
</protein>
<dbReference type="InterPro" id="IPR007325">
    <property type="entry name" value="KFase/CYL"/>
</dbReference>
<keyword evidence="2" id="KW-1185">Reference proteome</keyword>
<dbReference type="SUPFAM" id="SSF102198">
    <property type="entry name" value="Putative cyclase"/>
    <property type="match status" value="1"/>
</dbReference>
<dbReference type="GO" id="GO:0019441">
    <property type="term" value="P:L-tryptophan catabolic process to kynurenine"/>
    <property type="evidence" value="ECO:0007669"/>
    <property type="project" value="InterPro"/>
</dbReference>
<dbReference type="EC" id="3.5.1.9" evidence="1"/>
<keyword evidence="1" id="KW-0378">Hydrolase</keyword>
<dbReference type="PANTHER" id="PTHR31118">
    <property type="entry name" value="CYCLASE-LIKE PROTEIN 2"/>
    <property type="match status" value="1"/>
</dbReference>
<proteinExistence type="predicted"/>
<dbReference type="RefSeq" id="WP_066157025.1">
    <property type="nucleotide sequence ID" value="NZ_CP020814.1"/>
</dbReference>
<dbReference type="KEGG" id="bkw:BkAM31D_21870"/>